<gene>
    <name evidence="8" type="ORF">OXPF_23010</name>
</gene>
<comment type="subcellular location">
    <subcellularLocation>
        <location evidence="1">Cell membrane</location>
        <topology evidence="1">Multi-pass membrane protein</topology>
    </subcellularLocation>
</comment>
<reference evidence="8 9" key="1">
    <citation type="submission" date="2015-09" db="EMBL/GenBank/DDBJ databases">
        <title>Genome sequence of Oxobacter pfennigii DSM 3222.</title>
        <authorList>
            <person name="Poehlein A."/>
            <person name="Bengelsdorf F.R."/>
            <person name="Schiel-Bengelsdorf B."/>
            <person name="Duerre P."/>
            <person name="Daniel R."/>
        </authorList>
    </citation>
    <scope>NUCLEOTIDE SEQUENCE [LARGE SCALE GENOMIC DNA]</scope>
    <source>
        <strain evidence="8 9">DSM 3222</strain>
    </source>
</reference>
<keyword evidence="5 6" id="KW-0472">Membrane</keyword>
<feature type="transmembrane region" description="Helical" evidence="6">
    <location>
        <begin position="29"/>
        <end position="49"/>
    </location>
</feature>
<feature type="domain" description="Metallo-beta-lactamase" evidence="7">
    <location>
        <begin position="529"/>
        <end position="730"/>
    </location>
</feature>
<name>A0A0P8W610_9CLOT</name>
<protein>
    <submittedName>
        <fullName evidence="8">ComEC family competence protein</fullName>
    </submittedName>
</protein>
<feature type="transmembrane region" description="Helical" evidence="6">
    <location>
        <begin position="374"/>
        <end position="397"/>
    </location>
</feature>
<dbReference type="InterPro" id="IPR001279">
    <property type="entry name" value="Metallo-B-lactamas"/>
</dbReference>
<accession>A0A0P8W610</accession>
<dbReference type="SUPFAM" id="SSF56281">
    <property type="entry name" value="Metallo-hydrolase/oxidoreductase"/>
    <property type="match status" value="1"/>
</dbReference>
<keyword evidence="4 6" id="KW-1133">Transmembrane helix</keyword>
<dbReference type="InterPro" id="IPR004477">
    <property type="entry name" value="ComEC_N"/>
</dbReference>
<evidence type="ECO:0000256" key="6">
    <source>
        <dbReference type="SAM" id="Phobius"/>
    </source>
</evidence>
<feature type="transmembrane region" description="Helical" evidence="6">
    <location>
        <begin position="346"/>
        <end position="362"/>
    </location>
</feature>
<evidence type="ECO:0000313" key="9">
    <source>
        <dbReference type="Proteomes" id="UP000050326"/>
    </source>
</evidence>
<feature type="transmembrane region" description="Helical" evidence="6">
    <location>
        <begin position="278"/>
        <end position="294"/>
    </location>
</feature>
<dbReference type="NCBIfam" id="TIGR00360">
    <property type="entry name" value="ComEC_N-term"/>
    <property type="match status" value="1"/>
</dbReference>
<proteinExistence type="predicted"/>
<dbReference type="GO" id="GO:0005886">
    <property type="term" value="C:plasma membrane"/>
    <property type="evidence" value="ECO:0007669"/>
    <property type="project" value="UniProtKB-SubCell"/>
</dbReference>
<dbReference type="PANTHER" id="PTHR30619:SF7">
    <property type="entry name" value="BETA-LACTAMASE DOMAIN PROTEIN"/>
    <property type="match status" value="1"/>
</dbReference>
<dbReference type="Pfam" id="PF03772">
    <property type="entry name" value="Competence"/>
    <property type="match status" value="1"/>
</dbReference>
<dbReference type="InterPro" id="IPR035681">
    <property type="entry name" value="ComA-like_MBL"/>
</dbReference>
<evidence type="ECO:0000256" key="1">
    <source>
        <dbReference type="ARBA" id="ARBA00004651"/>
    </source>
</evidence>
<dbReference type="Gene3D" id="3.60.15.10">
    <property type="entry name" value="Ribonuclease Z/Hydroxyacylglutathione hydrolase-like"/>
    <property type="match status" value="1"/>
</dbReference>
<evidence type="ECO:0000256" key="4">
    <source>
        <dbReference type="ARBA" id="ARBA00022989"/>
    </source>
</evidence>
<evidence type="ECO:0000256" key="3">
    <source>
        <dbReference type="ARBA" id="ARBA00022692"/>
    </source>
</evidence>
<dbReference type="PANTHER" id="PTHR30619">
    <property type="entry name" value="DNA INTERNALIZATION/COMPETENCE PROTEIN COMEC/REC2"/>
    <property type="match status" value="1"/>
</dbReference>
<organism evidence="8 9">
    <name type="scientific">Oxobacter pfennigii</name>
    <dbReference type="NCBI Taxonomy" id="36849"/>
    <lineage>
        <taxon>Bacteria</taxon>
        <taxon>Bacillati</taxon>
        <taxon>Bacillota</taxon>
        <taxon>Clostridia</taxon>
        <taxon>Eubacteriales</taxon>
        <taxon>Clostridiaceae</taxon>
        <taxon>Oxobacter</taxon>
    </lineage>
</organism>
<dbReference type="STRING" id="36849.OXPF_23010"/>
<dbReference type="SMART" id="SM00849">
    <property type="entry name" value="Lactamase_B"/>
    <property type="match status" value="1"/>
</dbReference>
<feature type="transmembrane region" description="Helical" evidence="6">
    <location>
        <begin position="498"/>
        <end position="516"/>
    </location>
</feature>
<feature type="transmembrane region" description="Helical" evidence="6">
    <location>
        <begin position="472"/>
        <end position="491"/>
    </location>
</feature>
<dbReference type="InterPro" id="IPR036866">
    <property type="entry name" value="RibonucZ/Hydroxyglut_hydro"/>
</dbReference>
<dbReference type="InterPro" id="IPR052159">
    <property type="entry name" value="Competence_DNA_uptake"/>
</dbReference>
<dbReference type="RefSeq" id="WP_054875331.1">
    <property type="nucleotide sequence ID" value="NZ_LKET01000032.1"/>
</dbReference>
<dbReference type="Proteomes" id="UP000050326">
    <property type="component" value="Unassembled WGS sequence"/>
</dbReference>
<feature type="transmembrane region" description="Helical" evidence="6">
    <location>
        <begin position="403"/>
        <end position="428"/>
    </location>
</feature>
<comment type="caution">
    <text evidence="8">The sequence shown here is derived from an EMBL/GenBank/DDBJ whole genome shotgun (WGS) entry which is preliminary data.</text>
</comment>
<dbReference type="InterPro" id="IPR004797">
    <property type="entry name" value="Competence_ComEC/Rec2"/>
</dbReference>
<dbReference type="AlphaFoldDB" id="A0A0P8W610"/>
<evidence type="ECO:0000313" key="8">
    <source>
        <dbReference type="EMBL" id="KPU44134.1"/>
    </source>
</evidence>
<evidence type="ECO:0000256" key="2">
    <source>
        <dbReference type="ARBA" id="ARBA00022475"/>
    </source>
</evidence>
<dbReference type="OrthoDB" id="9761531at2"/>
<dbReference type="GO" id="GO:0030420">
    <property type="term" value="P:establishment of competence for transformation"/>
    <property type="evidence" value="ECO:0007669"/>
    <property type="project" value="InterPro"/>
</dbReference>
<keyword evidence="3 6" id="KW-0812">Transmembrane</keyword>
<dbReference type="CDD" id="cd07731">
    <property type="entry name" value="ComA-like_MBL-fold"/>
    <property type="match status" value="1"/>
</dbReference>
<feature type="transmembrane region" description="Helical" evidence="6">
    <location>
        <begin position="435"/>
        <end position="460"/>
    </location>
</feature>
<evidence type="ECO:0000256" key="5">
    <source>
        <dbReference type="ARBA" id="ARBA00023136"/>
    </source>
</evidence>
<dbReference type="Pfam" id="PF00753">
    <property type="entry name" value="Lactamase_B"/>
    <property type="match status" value="1"/>
</dbReference>
<evidence type="ECO:0000259" key="7">
    <source>
        <dbReference type="SMART" id="SM00849"/>
    </source>
</evidence>
<keyword evidence="2" id="KW-1003">Cell membrane</keyword>
<dbReference type="EMBL" id="LKET01000032">
    <property type="protein sequence ID" value="KPU44134.1"/>
    <property type="molecule type" value="Genomic_DNA"/>
</dbReference>
<keyword evidence="9" id="KW-1185">Reference proteome</keyword>
<sequence length="775" mass="86570">MKRVLVYISMFFAAGIISGLHTGNKLNINPSFIFGGILIISIYSAIRYLKGRKIFCLLFLILFLTGLMFSYGKLSQFNKFHDELRGVRATVRGQISGDVEIKENMFVYILYADCIEFDGKVIDTGYKVRVVDYENKGDYLIPYNNITLSGAFKENYQYKNTGSTDYNLLMYKDNIVSVFTADYSQSIYSSEDNRRYMEKISYELKQKAGEILNKYTGQVSQGLLSAIMFGDVSGIGEDNYQGFINSGVIHVFAVSGYNIWILYFLLSKILAFLNGLHRIKIIIIIMVLYIYTYIAGATPSVTRAFIMASLILTGRILRRDNDSLTSLSLAATVILIINPLEIMDTGFILSFLSVASIIFLYPKINAFPINTNEGIRSIIVTSMCIQIGTMPVTIYYFNNLSTFSFAANLVVIPLVSLLTVFGLLIIALHFIIPPMAFAIGVIVNYAVQIILYFTGIISSLPLSKLIITTPSITTIIIYYMVIALIFNLIALNEKQKKLFKYLVLAILTADIIIFMLPSPLTIKFVDVGQGDCILISTPDKKNILIDGGGINSNFNSGIDIGEDVVVPYLLRQGINKLDLIISTHADDDHLKGLIPVMECFNYNEFIIGDTDNLEGYKELLEEDLIDEDDISKVAFGECIEVGKEVKLYVYNPIRNVFNDDNDSSVVVKLIYKDFSALFTGDISSQVEKEILKYGIRSDVLKVPHHGSASSLCQEFLDAVSPKTAVICVGKNSYGHPASETLDKINDMGIPLYRTDIDGEVIITTKGRDFKIQSIM</sequence>
<feature type="transmembrane region" description="Helical" evidence="6">
    <location>
        <begin position="247"/>
        <end position="266"/>
    </location>
</feature>
<feature type="transmembrane region" description="Helical" evidence="6">
    <location>
        <begin position="54"/>
        <end position="72"/>
    </location>
</feature>
<dbReference type="NCBIfam" id="TIGR00361">
    <property type="entry name" value="ComEC_Rec2"/>
    <property type="match status" value="1"/>
</dbReference>